<evidence type="ECO:0000256" key="2">
    <source>
        <dbReference type="ARBA" id="ARBA00004177"/>
    </source>
</evidence>
<dbReference type="GO" id="GO:0031083">
    <property type="term" value="C:BLOC-1 complex"/>
    <property type="evidence" value="ECO:0007669"/>
    <property type="project" value="TreeGrafter"/>
</dbReference>
<dbReference type="Pfam" id="PF10241">
    <property type="entry name" value="KxDL"/>
    <property type="match status" value="1"/>
</dbReference>
<dbReference type="GO" id="GO:0007032">
    <property type="term" value="P:endosome organization"/>
    <property type="evidence" value="ECO:0007669"/>
    <property type="project" value="TreeGrafter"/>
</dbReference>
<dbReference type="Proteomes" id="UP001362899">
    <property type="component" value="Unassembled WGS sequence"/>
</dbReference>
<feature type="domain" description="KxDL" evidence="9">
    <location>
        <begin position="32"/>
        <end position="115"/>
    </location>
</feature>
<dbReference type="PANTHER" id="PTHR37787:SF1">
    <property type="entry name" value="BIOGENESIS OF LYSOSOME-RELATED ORGANELLES COMPLEX 1 SUBUNIT KXD1"/>
    <property type="match status" value="1"/>
</dbReference>
<comment type="subcellular location">
    <subcellularLocation>
        <location evidence="2">Endosome</location>
    </subcellularLocation>
</comment>
<evidence type="ECO:0000313" key="11">
    <source>
        <dbReference type="Proteomes" id="UP001362899"/>
    </source>
</evidence>
<dbReference type="InterPro" id="IPR019371">
    <property type="entry name" value="KxDL_dom"/>
</dbReference>
<proteinExistence type="inferred from homology"/>
<dbReference type="EMBL" id="BTGC01000008">
    <property type="protein sequence ID" value="GMM52513.1"/>
    <property type="molecule type" value="Genomic_DNA"/>
</dbReference>
<comment type="function">
    <text evidence="1">Component of the biogenesis of lysosome-related organelles complex-1 (BLOC-1) involved in endosomal cargo sorting.</text>
</comment>
<feature type="compositionally biased region" description="Polar residues" evidence="8">
    <location>
        <begin position="1"/>
        <end position="10"/>
    </location>
</feature>
<keyword evidence="11" id="KW-1185">Reference proteome</keyword>
<reference evidence="10 11" key="1">
    <citation type="journal article" date="2023" name="Elife">
        <title>Identification of key yeast species and microbe-microbe interactions impacting larval growth of Drosophila in the wild.</title>
        <authorList>
            <person name="Mure A."/>
            <person name="Sugiura Y."/>
            <person name="Maeda R."/>
            <person name="Honda K."/>
            <person name="Sakurai N."/>
            <person name="Takahashi Y."/>
            <person name="Watada M."/>
            <person name="Katoh T."/>
            <person name="Gotoh A."/>
            <person name="Gotoh Y."/>
            <person name="Taniguchi I."/>
            <person name="Nakamura K."/>
            <person name="Hayashi T."/>
            <person name="Katayama T."/>
            <person name="Uemura T."/>
            <person name="Hattori Y."/>
        </authorList>
    </citation>
    <scope>NUCLEOTIDE SEQUENCE [LARGE SCALE GENOMIC DNA]</scope>
    <source>
        <strain evidence="10 11">SB-73</strain>
    </source>
</reference>
<gene>
    <name evidence="10" type="ORF">DASB73_034760</name>
</gene>
<dbReference type="GO" id="GO:0032880">
    <property type="term" value="P:regulation of protein localization"/>
    <property type="evidence" value="ECO:0007669"/>
    <property type="project" value="TreeGrafter"/>
</dbReference>
<evidence type="ECO:0000259" key="9">
    <source>
        <dbReference type="Pfam" id="PF10241"/>
    </source>
</evidence>
<protein>
    <recommendedName>
        <fullName evidence="4">Biogenesis of lysosome-related organelles complex 1 subunit KXD1</fullName>
    </recommendedName>
    <alternativeName>
        <fullName evidence="7">KxDL homolog</fullName>
    </alternativeName>
</protein>
<comment type="similarity">
    <text evidence="3">Belongs to the KXD1 family.</text>
</comment>
<name>A0AAV5RP43_STABA</name>
<dbReference type="InterPro" id="IPR051390">
    <property type="entry name" value="BLOC-1_subunit_KXD1"/>
</dbReference>
<keyword evidence="5" id="KW-0813">Transport</keyword>
<evidence type="ECO:0000256" key="6">
    <source>
        <dbReference type="ARBA" id="ARBA00022753"/>
    </source>
</evidence>
<evidence type="ECO:0000313" key="10">
    <source>
        <dbReference type="EMBL" id="GMM52513.1"/>
    </source>
</evidence>
<evidence type="ECO:0000256" key="4">
    <source>
        <dbReference type="ARBA" id="ARBA00016207"/>
    </source>
</evidence>
<sequence>MSDTSDTDSYAGSAASVAAEENTAERQITEKINSAFDPMRFDKSIALEARHSGLLNAERIDLQTLVTEISGIQKEYTALQQNYEETVQLTTQNLDWLDAHISDLNDKVRRKYPIEHALAEESVLNNLNTK</sequence>
<accession>A0AAV5RP43</accession>
<evidence type="ECO:0000256" key="8">
    <source>
        <dbReference type="SAM" id="MobiDB-lite"/>
    </source>
</evidence>
<keyword evidence="6" id="KW-0967">Endosome</keyword>
<dbReference type="GO" id="GO:0005768">
    <property type="term" value="C:endosome"/>
    <property type="evidence" value="ECO:0007669"/>
    <property type="project" value="UniProtKB-SubCell"/>
</dbReference>
<evidence type="ECO:0000256" key="3">
    <source>
        <dbReference type="ARBA" id="ARBA00005913"/>
    </source>
</evidence>
<dbReference type="PANTHER" id="PTHR37787">
    <property type="entry name" value="BIOGENESIS OF LYSOSOME-RELATED ORGANELLES COMPLEX 1 SUBUNIT KXD1"/>
    <property type="match status" value="1"/>
</dbReference>
<organism evidence="10 11">
    <name type="scientific">Starmerella bacillaris</name>
    <name type="common">Yeast</name>
    <name type="synonym">Candida zemplinina</name>
    <dbReference type="NCBI Taxonomy" id="1247836"/>
    <lineage>
        <taxon>Eukaryota</taxon>
        <taxon>Fungi</taxon>
        <taxon>Dikarya</taxon>
        <taxon>Ascomycota</taxon>
        <taxon>Saccharomycotina</taxon>
        <taxon>Dipodascomycetes</taxon>
        <taxon>Dipodascales</taxon>
        <taxon>Trichomonascaceae</taxon>
        <taxon>Starmerella</taxon>
    </lineage>
</organism>
<comment type="caution">
    <text evidence="10">The sequence shown here is derived from an EMBL/GenBank/DDBJ whole genome shotgun (WGS) entry which is preliminary data.</text>
</comment>
<feature type="region of interest" description="Disordered" evidence="8">
    <location>
        <begin position="1"/>
        <end position="26"/>
    </location>
</feature>
<dbReference type="AlphaFoldDB" id="A0AAV5RP43"/>
<evidence type="ECO:0000256" key="5">
    <source>
        <dbReference type="ARBA" id="ARBA00022448"/>
    </source>
</evidence>
<evidence type="ECO:0000256" key="1">
    <source>
        <dbReference type="ARBA" id="ARBA00002069"/>
    </source>
</evidence>
<evidence type="ECO:0000256" key="7">
    <source>
        <dbReference type="ARBA" id="ARBA00029808"/>
    </source>
</evidence>